<keyword evidence="2" id="KW-1185">Reference proteome</keyword>
<dbReference type="Proteomes" id="UP001054945">
    <property type="component" value="Unassembled WGS sequence"/>
</dbReference>
<protein>
    <submittedName>
        <fullName evidence="1">Uncharacterized protein</fullName>
    </submittedName>
</protein>
<evidence type="ECO:0000313" key="2">
    <source>
        <dbReference type="Proteomes" id="UP001054945"/>
    </source>
</evidence>
<dbReference type="AlphaFoldDB" id="A0AAV4Y9M7"/>
<reference evidence="1 2" key="1">
    <citation type="submission" date="2021-06" db="EMBL/GenBank/DDBJ databases">
        <title>Caerostris extrusa draft genome.</title>
        <authorList>
            <person name="Kono N."/>
            <person name="Arakawa K."/>
        </authorList>
    </citation>
    <scope>NUCLEOTIDE SEQUENCE [LARGE SCALE GENOMIC DNA]</scope>
</reference>
<comment type="caution">
    <text evidence="1">The sequence shown here is derived from an EMBL/GenBank/DDBJ whole genome shotgun (WGS) entry which is preliminary data.</text>
</comment>
<organism evidence="1 2">
    <name type="scientific">Caerostris extrusa</name>
    <name type="common">Bark spider</name>
    <name type="synonym">Caerostris bankana</name>
    <dbReference type="NCBI Taxonomy" id="172846"/>
    <lineage>
        <taxon>Eukaryota</taxon>
        <taxon>Metazoa</taxon>
        <taxon>Ecdysozoa</taxon>
        <taxon>Arthropoda</taxon>
        <taxon>Chelicerata</taxon>
        <taxon>Arachnida</taxon>
        <taxon>Araneae</taxon>
        <taxon>Araneomorphae</taxon>
        <taxon>Entelegynae</taxon>
        <taxon>Araneoidea</taxon>
        <taxon>Araneidae</taxon>
        <taxon>Caerostris</taxon>
    </lineage>
</organism>
<gene>
    <name evidence="1" type="ORF">CEXT_158391</name>
</gene>
<accession>A0AAV4Y9M7</accession>
<dbReference type="EMBL" id="BPLR01018989">
    <property type="protein sequence ID" value="GIZ03720.1"/>
    <property type="molecule type" value="Genomic_DNA"/>
</dbReference>
<sequence>MISSESLEKPYSQFLCEKEALSAKKSQEVEKWLQLKFQPSVVNGVGNFLVSRRRRAIQPRIFPGNWNISIHIQAVPELGMLGFPGKDKDNIRKVEFSSVAHSIHFPVPFGIAWDKNVFLFLECSS</sequence>
<evidence type="ECO:0000313" key="1">
    <source>
        <dbReference type="EMBL" id="GIZ03720.1"/>
    </source>
</evidence>
<name>A0AAV4Y9M7_CAEEX</name>
<proteinExistence type="predicted"/>